<sequence>MSVNQPQPQRVHEEFDFNDADVVFSSSDNVLFRLHRKNLELLGEIFPGGEFSADGEVVHLQEPSKRRKRLDDLGHVTLADVAEAAEKYRMYTAMDACEMRLEAILPVSPSLVLAHALKHNIPKLINASARQMCLWNVQNVFRGRVPNEYVVPWGEYHTCCQEILFDKLTNFVESHLNASKYDENDQACAITSAYWFTKKLRSRPTPVFTSIQDRLFWNESLREHTELTPTCPYIPTAEAVSEGGPETCWIHYEIFDFLMGCIREVNGLSFTSFIEQDRKRTMPMDWY</sequence>
<evidence type="ECO:0008006" key="2">
    <source>
        <dbReference type="Google" id="ProtNLM"/>
    </source>
</evidence>
<dbReference type="AlphaFoldDB" id="A0A8H7XVE0"/>
<evidence type="ECO:0000313" key="1">
    <source>
        <dbReference type="EMBL" id="KAG5166350.1"/>
    </source>
</evidence>
<comment type="caution">
    <text evidence="1">The sequence shown here is derived from an EMBL/GenBank/DDBJ whole genome shotgun (WGS) entry which is preliminary data.</text>
</comment>
<reference evidence="1" key="1">
    <citation type="submission" date="2021-02" db="EMBL/GenBank/DDBJ databases">
        <title>Psilocybe cubensis genome.</title>
        <authorList>
            <person name="Mckernan K.J."/>
            <person name="Crawford S."/>
            <person name="Trippe A."/>
            <person name="Kane L.T."/>
            <person name="Mclaughlin S."/>
        </authorList>
    </citation>
    <scope>NUCLEOTIDE SEQUENCE [LARGE SCALE GENOMIC DNA]</scope>
    <source>
        <strain evidence="1">MGC-MH-2018</strain>
    </source>
</reference>
<proteinExistence type="predicted"/>
<protein>
    <recommendedName>
        <fullName evidence="2">BTB domain-containing protein</fullName>
    </recommendedName>
</protein>
<organism evidence="1">
    <name type="scientific">Psilocybe cubensis</name>
    <name type="common">Psychedelic mushroom</name>
    <name type="synonym">Stropharia cubensis</name>
    <dbReference type="NCBI Taxonomy" id="181762"/>
    <lineage>
        <taxon>Eukaryota</taxon>
        <taxon>Fungi</taxon>
        <taxon>Dikarya</taxon>
        <taxon>Basidiomycota</taxon>
        <taxon>Agaricomycotina</taxon>
        <taxon>Agaricomycetes</taxon>
        <taxon>Agaricomycetidae</taxon>
        <taxon>Agaricales</taxon>
        <taxon>Agaricineae</taxon>
        <taxon>Strophariaceae</taxon>
        <taxon>Psilocybe</taxon>
    </lineage>
</organism>
<name>A0A8H7XVE0_PSICU</name>
<dbReference type="EMBL" id="JAFIQS010000008">
    <property type="protein sequence ID" value="KAG5166350.1"/>
    <property type="molecule type" value="Genomic_DNA"/>
</dbReference>
<dbReference type="OrthoDB" id="3184970at2759"/>
<gene>
    <name evidence="1" type="ORF">JR316_008435</name>
</gene>
<accession>A0A8H7XVE0</accession>